<feature type="region of interest" description="Disordered" evidence="1">
    <location>
        <begin position="24"/>
        <end position="46"/>
    </location>
</feature>
<gene>
    <name evidence="3" type="ORF">ACFSKU_19580</name>
</gene>
<feature type="chain" id="PRO_5047344692" evidence="2">
    <location>
        <begin position="24"/>
        <end position="450"/>
    </location>
</feature>
<dbReference type="RefSeq" id="WP_229957383.1">
    <property type="nucleotide sequence ID" value="NZ_JAJJWI010000001.1"/>
</dbReference>
<organism evidence="3 4">
    <name type="scientific">Pontibacter silvestris</name>
    <dbReference type="NCBI Taxonomy" id="2305183"/>
    <lineage>
        <taxon>Bacteria</taxon>
        <taxon>Pseudomonadati</taxon>
        <taxon>Bacteroidota</taxon>
        <taxon>Cytophagia</taxon>
        <taxon>Cytophagales</taxon>
        <taxon>Hymenobacteraceae</taxon>
        <taxon>Pontibacter</taxon>
    </lineage>
</organism>
<feature type="signal peptide" evidence="2">
    <location>
        <begin position="1"/>
        <end position="23"/>
    </location>
</feature>
<name>A0ABW4X3B8_9BACT</name>
<evidence type="ECO:0000256" key="1">
    <source>
        <dbReference type="SAM" id="MobiDB-lite"/>
    </source>
</evidence>
<comment type="caution">
    <text evidence="3">The sequence shown here is derived from an EMBL/GenBank/DDBJ whole genome shotgun (WGS) entry which is preliminary data.</text>
</comment>
<protein>
    <submittedName>
        <fullName evidence="3">Carbohydrate-binding domain-containing protein</fullName>
    </submittedName>
</protein>
<dbReference type="Pfam" id="PF14262">
    <property type="entry name" value="Cthe_2159"/>
    <property type="match status" value="1"/>
</dbReference>
<accession>A0ABW4X3B8</accession>
<keyword evidence="2" id="KW-0732">Signal</keyword>
<proteinExistence type="predicted"/>
<feature type="compositionally biased region" description="Acidic residues" evidence="1">
    <location>
        <begin position="24"/>
        <end position="34"/>
    </location>
</feature>
<evidence type="ECO:0000313" key="3">
    <source>
        <dbReference type="EMBL" id="MFD2069097.1"/>
    </source>
</evidence>
<reference evidence="4" key="1">
    <citation type="journal article" date="2019" name="Int. J. Syst. Evol. Microbiol.">
        <title>The Global Catalogue of Microorganisms (GCM) 10K type strain sequencing project: providing services to taxonomists for standard genome sequencing and annotation.</title>
        <authorList>
            <consortium name="The Broad Institute Genomics Platform"/>
            <consortium name="The Broad Institute Genome Sequencing Center for Infectious Disease"/>
            <person name="Wu L."/>
            <person name="Ma J."/>
        </authorList>
    </citation>
    <scope>NUCLEOTIDE SEQUENCE [LARGE SCALE GENOMIC DNA]</scope>
    <source>
        <strain evidence="4">JCM 16545</strain>
    </source>
</reference>
<dbReference type="InterPro" id="IPR025584">
    <property type="entry name" value="Cthe_2159"/>
</dbReference>
<keyword evidence="4" id="KW-1185">Reference proteome</keyword>
<dbReference type="EMBL" id="JBHUHV010000058">
    <property type="protein sequence ID" value="MFD2069097.1"/>
    <property type="molecule type" value="Genomic_DNA"/>
</dbReference>
<sequence>MMRIKVYLMSLAFVLFLFTSCDNSDTETDPEPENSTELSPETNEEASDDYILDSEITYIVLNGRSVSVTGSGVTTEGAVATITAAGTYNVSGSLSNGQIIVDAATSDKVKVMLDGVNIASTSVPLYVKSADKVVLYLTPETENSLTDGSANTLDGALYSAAKLSVFGAGSLTVTGNADGGIVSEGGLIIKEGEYNITAAESTIKSNKNIIVDGGTFTLATGNDGIHGEESLIFNGGDILITQSEEGVESADITINDGTRIQLTSTDDGLNASSGDDVSTNHFYMNGGYLYINSQGDGIDSNGYIEMTGGVVVVNGPTGNGNAAIDYDKTFNISGGLLVAVGSSGMAQAPSQSSTQNSVKATFSSTKQAKQLIHVQDSNGNDVLTFSPAKDYQSLIFSSASLVQGTSYSVYLGGSSSGTASDGLYEGGTYTAGTLSSGFTVSGSVTTLKAN</sequence>
<dbReference type="Proteomes" id="UP001597369">
    <property type="component" value="Unassembled WGS sequence"/>
</dbReference>
<dbReference type="PROSITE" id="PS51257">
    <property type="entry name" value="PROKAR_LIPOPROTEIN"/>
    <property type="match status" value="1"/>
</dbReference>
<evidence type="ECO:0000256" key="2">
    <source>
        <dbReference type="SAM" id="SignalP"/>
    </source>
</evidence>
<evidence type="ECO:0000313" key="4">
    <source>
        <dbReference type="Proteomes" id="UP001597369"/>
    </source>
</evidence>